<dbReference type="Proteomes" id="UP000196365">
    <property type="component" value="Unassembled WGS sequence"/>
</dbReference>
<dbReference type="GO" id="GO:0003735">
    <property type="term" value="F:structural constituent of ribosome"/>
    <property type="evidence" value="ECO:0007669"/>
    <property type="project" value="InterPro"/>
</dbReference>
<dbReference type="InterPro" id="IPR029751">
    <property type="entry name" value="Ribosomal_L25_dom"/>
</dbReference>
<dbReference type="GO" id="GO:0008097">
    <property type="term" value="F:5S rRNA binding"/>
    <property type="evidence" value="ECO:0007669"/>
    <property type="project" value="InterPro"/>
</dbReference>
<organism evidence="8 9">
    <name type="scientific">Garciella nitratireducens DSM 15102</name>
    <dbReference type="NCBI Taxonomy" id="1121911"/>
    <lineage>
        <taxon>Bacteria</taxon>
        <taxon>Bacillati</taxon>
        <taxon>Bacillota</taxon>
        <taxon>Clostridia</taxon>
        <taxon>Eubacteriales</taxon>
        <taxon>Eubacteriaceae</taxon>
        <taxon>Garciella</taxon>
    </lineage>
</organism>
<evidence type="ECO:0000313" key="8">
    <source>
        <dbReference type="EMBL" id="SJZ36711.1"/>
    </source>
</evidence>
<keyword evidence="2 5" id="KW-0694">RNA-binding</keyword>
<feature type="domain" description="Large ribosomal subunit protein bL25 beta" evidence="7">
    <location>
        <begin position="97"/>
        <end position="179"/>
    </location>
</feature>
<accession>A0A1T4K2P9</accession>
<dbReference type="InterPro" id="IPR001021">
    <property type="entry name" value="Ribosomal_bL25_long"/>
</dbReference>
<dbReference type="NCBIfam" id="TIGR00731">
    <property type="entry name" value="bL25_bact_ctc"/>
    <property type="match status" value="1"/>
</dbReference>
<evidence type="ECO:0000313" key="9">
    <source>
        <dbReference type="Proteomes" id="UP000196365"/>
    </source>
</evidence>
<dbReference type="InterPro" id="IPR020057">
    <property type="entry name" value="Ribosomal_bL25_b-dom"/>
</dbReference>
<dbReference type="InterPro" id="IPR020930">
    <property type="entry name" value="Ribosomal_uL5_bac-type"/>
</dbReference>
<keyword evidence="1 5" id="KW-0699">rRNA-binding</keyword>
<sequence>MVLQVERRDVQIGKNQTKKLRRLGMIPGNLYQEGESIPIKVNTKNLNDIIKKYGESGIFEFIFEKKRATSLIKEIQRDPVNQEIIHFDLQPISRKQKIKMSIPIQLEGQGIIESKGGVIQRQLNDIEVEAYPDQIPQSIQVDLSQLDVGDNLYVKDIKVFNGIEILSNPEEIILSIAEPATQEENLQENEEITEE</sequence>
<dbReference type="AlphaFoldDB" id="A0A1T4K2P9"/>
<evidence type="ECO:0000256" key="5">
    <source>
        <dbReference type="HAMAP-Rule" id="MF_01334"/>
    </source>
</evidence>
<evidence type="ECO:0000256" key="3">
    <source>
        <dbReference type="ARBA" id="ARBA00022980"/>
    </source>
</evidence>
<evidence type="ECO:0000256" key="4">
    <source>
        <dbReference type="ARBA" id="ARBA00023274"/>
    </source>
</evidence>
<dbReference type="PANTHER" id="PTHR33284:SF1">
    <property type="entry name" value="RIBOSOMAL PROTEIN L25_GLN-TRNA SYNTHETASE, ANTI-CODON-BINDING DOMAIN-CONTAINING PROTEIN"/>
    <property type="match status" value="1"/>
</dbReference>
<reference evidence="8 9" key="1">
    <citation type="submission" date="2017-02" db="EMBL/GenBank/DDBJ databases">
        <authorList>
            <person name="Peterson S.W."/>
        </authorList>
    </citation>
    <scope>NUCLEOTIDE SEQUENCE [LARGE SCALE GENOMIC DNA]</scope>
    <source>
        <strain evidence="8 9">DSM 15102</strain>
    </source>
</reference>
<evidence type="ECO:0000259" key="7">
    <source>
        <dbReference type="Pfam" id="PF14693"/>
    </source>
</evidence>
<protein>
    <recommendedName>
        <fullName evidence="5">Large ribosomal subunit protein bL25</fullName>
    </recommendedName>
    <alternativeName>
        <fullName evidence="5">General stress protein CTC</fullName>
    </alternativeName>
</protein>
<dbReference type="HAMAP" id="MF_01334">
    <property type="entry name" value="Ribosomal_bL25_CTC"/>
    <property type="match status" value="1"/>
</dbReference>
<dbReference type="GO" id="GO:0006412">
    <property type="term" value="P:translation"/>
    <property type="evidence" value="ECO:0007669"/>
    <property type="project" value="UniProtKB-UniRule"/>
</dbReference>
<dbReference type="Pfam" id="PF01386">
    <property type="entry name" value="Ribosomal_L25p"/>
    <property type="match status" value="1"/>
</dbReference>
<dbReference type="GO" id="GO:0022625">
    <property type="term" value="C:cytosolic large ribosomal subunit"/>
    <property type="evidence" value="ECO:0007669"/>
    <property type="project" value="TreeGrafter"/>
</dbReference>
<dbReference type="OrthoDB" id="9790002at2"/>
<comment type="function">
    <text evidence="5">This is one of the proteins that binds to the 5S RNA in the ribosome where it forms part of the central protuberance.</text>
</comment>
<dbReference type="InterPro" id="IPR037121">
    <property type="entry name" value="Ribosomal_bL25_C"/>
</dbReference>
<name>A0A1T4K2P9_9FIRM</name>
<dbReference type="CDD" id="cd00495">
    <property type="entry name" value="Ribosomal_L25_TL5_CTC"/>
    <property type="match status" value="1"/>
</dbReference>
<keyword evidence="4 5" id="KW-0687">Ribonucleoprotein</keyword>
<dbReference type="SUPFAM" id="SSF50715">
    <property type="entry name" value="Ribosomal protein L25-like"/>
    <property type="match status" value="1"/>
</dbReference>
<dbReference type="PANTHER" id="PTHR33284">
    <property type="entry name" value="RIBOSOMAL PROTEIN L25/GLN-TRNA SYNTHETASE, ANTI-CODON-BINDING DOMAIN-CONTAINING PROTEIN"/>
    <property type="match status" value="1"/>
</dbReference>
<dbReference type="Gene3D" id="2.40.240.10">
    <property type="entry name" value="Ribosomal Protein L25, Chain P"/>
    <property type="match status" value="1"/>
</dbReference>
<gene>
    <name evidence="5" type="primary">rplY</name>
    <name evidence="5" type="synonym">ctc</name>
    <name evidence="8" type="ORF">SAMN02745973_00304</name>
</gene>
<evidence type="ECO:0000259" key="6">
    <source>
        <dbReference type="Pfam" id="PF01386"/>
    </source>
</evidence>
<dbReference type="RefSeq" id="WP_087677744.1">
    <property type="nucleotide sequence ID" value="NZ_FUWV01000001.1"/>
</dbReference>
<feature type="domain" description="Large ribosomal subunit protein bL25 L25" evidence="6">
    <location>
        <begin position="3"/>
        <end position="89"/>
    </location>
</feature>
<dbReference type="Pfam" id="PF14693">
    <property type="entry name" value="Ribosomal_TL5_C"/>
    <property type="match status" value="1"/>
</dbReference>
<dbReference type="Gene3D" id="2.170.120.20">
    <property type="entry name" value="Ribosomal protein L25, beta domain"/>
    <property type="match status" value="1"/>
</dbReference>
<dbReference type="EMBL" id="FUWV01000001">
    <property type="protein sequence ID" value="SJZ36711.1"/>
    <property type="molecule type" value="Genomic_DNA"/>
</dbReference>
<keyword evidence="3 5" id="KW-0689">Ribosomal protein</keyword>
<proteinExistence type="inferred from homology"/>
<keyword evidence="9" id="KW-1185">Reference proteome</keyword>
<dbReference type="InterPro" id="IPR011035">
    <property type="entry name" value="Ribosomal_bL25/Gln-tRNA_synth"/>
</dbReference>
<dbReference type="InterPro" id="IPR020056">
    <property type="entry name" value="Rbsml_bL25/Gln-tRNA_synth_N"/>
</dbReference>
<evidence type="ECO:0000256" key="1">
    <source>
        <dbReference type="ARBA" id="ARBA00022730"/>
    </source>
</evidence>
<comment type="similarity">
    <text evidence="5">Belongs to the bacterial ribosomal protein bL25 family. CTC subfamily.</text>
</comment>
<comment type="subunit">
    <text evidence="5">Part of the 50S ribosomal subunit; part of the 5S rRNA/L5/L18/L25 subcomplex. Contacts the 5S rRNA. Binds to the 5S rRNA independently of L5 and L18.</text>
</comment>
<evidence type="ECO:0000256" key="2">
    <source>
        <dbReference type="ARBA" id="ARBA00022884"/>
    </source>
</evidence>